<feature type="compositionally biased region" description="Acidic residues" evidence="1">
    <location>
        <begin position="245"/>
        <end position="259"/>
    </location>
</feature>
<dbReference type="Proteomes" id="UP000756346">
    <property type="component" value="Unassembled WGS sequence"/>
</dbReference>
<feature type="compositionally biased region" description="Low complexity" evidence="1">
    <location>
        <begin position="366"/>
        <end position="377"/>
    </location>
</feature>
<dbReference type="GeneID" id="70186066"/>
<evidence type="ECO:0000313" key="3">
    <source>
        <dbReference type="Proteomes" id="UP000756346"/>
    </source>
</evidence>
<feature type="region of interest" description="Disordered" evidence="1">
    <location>
        <begin position="349"/>
        <end position="377"/>
    </location>
</feature>
<sequence>MAPAAGCSMVTSNKTIATLGSKQHHKPARPPSGIGPPAARPPGGRAVHEARRLGSRAALPDPAAALAEAPAVSSSQPQHQHQHHQQQRDETPWIRLLCYNPAAAAQLQATAQSAALELHPVSGEVEVDWDYDAKARYRRLDEETLQCLVAVEPLGLGFRLVLCTEGWKVGEVTVVPAAAAASSSGIGGGGGGGGGEGSLFASVFGGSEGHKSLQEAEAAFKQSKSASSTAKLQQPQSSNNHDNEAKDDDNDDDDDDDDYWAQYDAATSTQATPQPPRTPAGANTNNSGNSIRDYPGFAGQGGDHNDDDYYAQYDDVQPAMDNHDPDEEMVDLAHGQREAGPLAYAQHNRQEPLEQKSPETEMAHPTPSRSNSSAGSTTSVEKLEAVAQRLEQSEFGVKQHVSRTMKSLYMLARASGIERQEFERLVRVELDMLPMMDENE</sequence>
<feature type="compositionally biased region" description="Polar residues" evidence="1">
    <location>
        <begin position="281"/>
        <end position="290"/>
    </location>
</feature>
<evidence type="ECO:0000313" key="2">
    <source>
        <dbReference type="EMBL" id="KAH7035165.1"/>
    </source>
</evidence>
<feature type="compositionally biased region" description="Low complexity" evidence="1">
    <location>
        <begin position="62"/>
        <end position="79"/>
    </location>
</feature>
<feature type="compositionally biased region" description="Basic and acidic residues" evidence="1">
    <location>
        <begin position="349"/>
        <end position="362"/>
    </location>
</feature>
<gene>
    <name evidence="2" type="ORF">B0I36DRAFT_346991</name>
</gene>
<feature type="region of interest" description="Disordered" evidence="1">
    <location>
        <begin position="15"/>
        <end position="50"/>
    </location>
</feature>
<dbReference type="AlphaFoldDB" id="A0A9P8YC40"/>
<dbReference type="OrthoDB" id="5578001at2759"/>
<organism evidence="2 3">
    <name type="scientific">Microdochium trichocladiopsis</name>
    <dbReference type="NCBI Taxonomy" id="1682393"/>
    <lineage>
        <taxon>Eukaryota</taxon>
        <taxon>Fungi</taxon>
        <taxon>Dikarya</taxon>
        <taxon>Ascomycota</taxon>
        <taxon>Pezizomycotina</taxon>
        <taxon>Sordariomycetes</taxon>
        <taxon>Xylariomycetidae</taxon>
        <taxon>Xylariales</taxon>
        <taxon>Microdochiaceae</taxon>
        <taxon>Microdochium</taxon>
    </lineage>
</organism>
<feature type="compositionally biased region" description="Polar residues" evidence="1">
    <location>
        <begin position="222"/>
        <end position="240"/>
    </location>
</feature>
<accession>A0A9P8YC40</accession>
<feature type="region of interest" description="Disordered" evidence="1">
    <location>
        <begin position="62"/>
        <end position="89"/>
    </location>
</feature>
<protein>
    <submittedName>
        <fullName evidence="2">Uncharacterized protein</fullName>
    </submittedName>
</protein>
<keyword evidence="3" id="KW-1185">Reference proteome</keyword>
<feature type="region of interest" description="Disordered" evidence="1">
    <location>
        <begin position="213"/>
        <end position="310"/>
    </location>
</feature>
<dbReference type="EMBL" id="JAGTJQ010000003">
    <property type="protein sequence ID" value="KAH7035165.1"/>
    <property type="molecule type" value="Genomic_DNA"/>
</dbReference>
<proteinExistence type="predicted"/>
<comment type="caution">
    <text evidence="2">The sequence shown here is derived from an EMBL/GenBank/DDBJ whole genome shotgun (WGS) entry which is preliminary data.</text>
</comment>
<evidence type="ECO:0000256" key="1">
    <source>
        <dbReference type="SAM" id="MobiDB-lite"/>
    </source>
</evidence>
<feature type="compositionally biased region" description="Pro residues" evidence="1">
    <location>
        <begin position="29"/>
        <end position="40"/>
    </location>
</feature>
<reference evidence="2" key="1">
    <citation type="journal article" date="2021" name="Nat. Commun.">
        <title>Genetic determinants of endophytism in the Arabidopsis root mycobiome.</title>
        <authorList>
            <person name="Mesny F."/>
            <person name="Miyauchi S."/>
            <person name="Thiergart T."/>
            <person name="Pickel B."/>
            <person name="Atanasova L."/>
            <person name="Karlsson M."/>
            <person name="Huettel B."/>
            <person name="Barry K.W."/>
            <person name="Haridas S."/>
            <person name="Chen C."/>
            <person name="Bauer D."/>
            <person name="Andreopoulos W."/>
            <person name="Pangilinan J."/>
            <person name="LaButti K."/>
            <person name="Riley R."/>
            <person name="Lipzen A."/>
            <person name="Clum A."/>
            <person name="Drula E."/>
            <person name="Henrissat B."/>
            <person name="Kohler A."/>
            <person name="Grigoriev I.V."/>
            <person name="Martin F.M."/>
            <person name="Hacquard S."/>
        </authorList>
    </citation>
    <scope>NUCLEOTIDE SEQUENCE</scope>
    <source>
        <strain evidence="2">MPI-CAGE-CH-0230</strain>
    </source>
</reference>
<dbReference type="RefSeq" id="XP_046015258.1">
    <property type="nucleotide sequence ID" value="XM_046156520.1"/>
</dbReference>
<name>A0A9P8YC40_9PEZI</name>